<evidence type="ECO:0000313" key="3">
    <source>
        <dbReference type="WBParaSite" id="TMUE_1000005141.1"/>
    </source>
</evidence>
<feature type="region of interest" description="Disordered" evidence="1">
    <location>
        <begin position="76"/>
        <end position="95"/>
    </location>
</feature>
<accession>A0A5S6QCR6</accession>
<dbReference type="WBParaSite" id="TMUE_1000005141.1">
    <property type="protein sequence ID" value="TMUE_1000005141.1"/>
    <property type="gene ID" value="WBGene00299215"/>
</dbReference>
<name>A0A5S6QCR6_TRIMR</name>
<dbReference type="Proteomes" id="UP000046395">
    <property type="component" value="Unassembled WGS sequence"/>
</dbReference>
<protein>
    <submittedName>
        <fullName evidence="3">Uncharacterized protein</fullName>
    </submittedName>
</protein>
<reference evidence="3" key="1">
    <citation type="submission" date="2019-12" db="UniProtKB">
        <authorList>
            <consortium name="WormBaseParasite"/>
        </authorList>
    </citation>
    <scope>IDENTIFICATION</scope>
</reference>
<sequence>MPTPLTGRNYGRQSLSKRNKLERPSNHSSKLSPEEATTAAVRWYSTLATNEHCDPLWPAYKLAIATLAWVECRGIASPQDGDGTPLKTRKTRFEL</sequence>
<dbReference type="AlphaFoldDB" id="A0A5S6QCR6"/>
<keyword evidence="2" id="KW-1185">Reference proteome</keyword>
<evidence type="ECO:0000313" key="2">
    <source>
        <dbReference type="Proteomes" id="UP000046395"/>
    </source>
</evidence>
<proteinExistence type="predicted"/>
<feature type="region of interest" description="Disordered" evidence="1">
    <location>
        <begin position="1"/>
        <end position="35"/>
    </location>
</feature>
<organism evidence="2 3">
    <name type="scientific">Trichuris muris</name>
    <name type="common">Mouse whipworm</name>
    <dbReference type="NCBI Taxonomy" id="70415"/>
    <lineage>
        <taxon>Eukaryota</taxon>
        <taxon>Metazoa</taxon>
        <taxon>Ecdysozoa</taxon>
        <taxon>Nematoda</taxon>
        <taxon>Enoplea</taxon>
        <taxon>Dorylaimia</taxon>
        <taxon>Trichinellida</taxon>
        <taxon>Trichuridae</taxon>
        <taxon>Trichuris</taxon>
    </lineage>
</organism>
<evidence type="ECO:0000256" key="1">
    <source>
        <dbReference type="SAM" id="MobiDB-lite"/>
    </source>
</evidence>